<keyword evidence="1" id="KW-0732">Signal</keyword>
<dbReference type="SUPFAM" id="SSF51905">
    <property type="entry name" value="FAD/NAD(P)-binding domain"/>
    <property type="match status" value="1"/>
</dbReference>
<dbReference type="Proteomes" id="UP001168990">
    <property type="component" value="Unassembled WGS sequence"/>
</dbReference>
<dbReference type="PANTHER" id="PTHR10742">
    <property type="entry name" value="FLAVIN MONOAMINE OXIDASE"/>
    <property type="match status" value="1"/>
</dbReference>
<evidence type="ECO:0000313" key="2">
    <source>
        <dbReference type="EMBL" id="KAK0165423.1"/>
    </source>
</evidence>
<feature type="chain" id="PRO_5041415438" description="Amine oxidase domain-containing protein" evidence="1">
    <location>
        <begin position="21"/>
        <end position="113"/>
    </location>
</feature>
<dbReference type="InterPro" id="IPR036188">
    <property type="entry name" value="FAD/NAD-bd_sf"/>
</dbReference>
<evidence type="ECO:0008006" key="4">
    <source>
        <dbReference type="Google" id="ProtNLM"/>
    </source>
</evidence>
<evidence type="ECO:0000313" key="3">
    <source>
        <dbReference type="Proteomes" id="UP001168990"/>
    </source>
</evidence>
<comment type="caution">
    <text evidence="2">The sequence shown here is derived from an EMBL/GenBank/DDBJ whole genome shotgun (WGS) entry which is preliminary data.</text>
</comment>
<dbReference type="GO" id="GO:0046592">
    <property type="term" value="F:polyamine oxidase activity"/>
    <property type="evidence" value="ECO:0007669"/>
    <property type="project" value="TreeGrafter"/>
</dbReference>
<proteinExistence type="predicted"/>
<reference evidence="2" key="1">
    <citation type="journal article" date="2023" name="bioRxiv">
        <title>Scaffold-level genome assemblies of two parasitoid biocontrol wasps reveal the parthenogenesis mechanism and an associated novel virus.</title>
        <authorList>
            <person name="Inwood S."/>
            <person name="Skelly J."/>
            <person name="Guhlin J."/>
            <person name="Harrop T."/>
            <person name="Goldson S."/>
            <person name="Dearden P."/>
        </authorList>
    </citation>
    <scope>NUCLEOTIDE SEQUENCE</scope>
    <source>
        <strain evidence="2">Irish</strain>
        <tissue evidence="2">Whole body</tissue>
    </source>
</reference>
<evidence type="ECO:0000256" key="1">
    <source>
        <dbReference type="SAM" id="SignalP"/>
    </source>
</evidence>
<feature type="signal peptide" evidence="1">
    <location>
        <begin position="1"/>
        <end position="20"/>
    </location>
</feature>
<dbReference type="Pfam" id="PF13450">
    <property type="entry name" value="NAD_binding_8"/>
    <property type="match status" value="1"/>
</dbReference>
<gene>
    <name evidence="2" type="ORF">PV328_003935</name>
</gene>
<accession>A0AA39F9G8</accession>
<name>A0AA39F9G8_9HYME</name>
<reference evidence="2" key="2">
    <citation type="submission" date="2023-03" db="EMBL/GenBank/DDBJ databases">
        <authorList>
            <person name="Inwood S.N."/>
            <person name="Skelly J.G."/>
            <person name="Guhlin J."/>
            <person name="Harrop T.W.R."/>
            <person name="Goldson S.G."/>
            <person name="Dearden P.K."/>
        </authorList>
    </citation>
    <scope>NUCLEOTIDE SEQUENCE</scope>
    <source>
        <strain evidence="2">Irish</strain>
        <tissue evidence="2">Whole body</tissue>
    </source>
</reference>
<dbReference type="Gene3D" id="3.50.50.60">
    <property type="entry name" value="FAD/NAD(P)-binding domain"/>
    <property type="match status" value="1"/>
</dbReference>
<keyword evidence="3" id="KW-1185">Reference proteome</keyword>
<sequence length="113" mass="12288">MRYFPVLICCSTWVLSTANGDLTSTPRIIIVGAGSFGIADTSKLFENGFTNVEILEAENRIGGRIHSIKLGKSPLSKKILEDLINIEATLDNFQNIDLSNLKSGSLGEFIDAK</sequence>
<dbReference type="InterPro" id="IPR050281">
    <property type="entry name" value="Flavin_monoamine_oxidase"/>
</dbReference>
<dbReference type="AlphaFoldDB" id="A0AA39F9G8"/>
<protein>
    <recommendedName>
        <fullName evidence="4">Amine oxidase domain-containing protein</fullName>
    </recommendedName>
</protein>
<dbReference type="PANTHER" id="PTHR10742:SF398">
    <property type="entry name" value="AMINE OXIDASE DOMAIN-CONTAINING PROTEIN-RELATED"/>
    <property type="match status" value="1"/>
</dbReference>
<dbReference type="EMBL" id="JAQQBS010001422">
    <property type="protein sequence ID" value="KAK0165423.1"/>
    <property type="molecule type" value="Genomic_DNA"/>
</dbReference>
<organism evidence="2 3">
    <name type="scientific">Microctonus aethiopoides</name>
    <dbReference type="NCBI Taxonomy" id="144406"/>
    <lineage>
        <taxon>Eukaryota</taxon>
        <taxon>Metazoa</taxon>
        <taxon>Ecdysozoa</taxon>
        <taxon>Arthropoda</taxon>
        <taxon>Hexapoda</taxon>
        <taxon>Insecta</taxon>
        <taxon>Pterygota</taxon>
        <taxon>Neoptera</taxon>
        <taxon>Endopterygota</taxon>
        <taxon>Hymenoptera</taxon>
        <taxon>Apocrita</taxon>
        <taxon>Ichneumonoidea</taxon>
        <taxon>Braconidae</taxon>
        <taxon>Euphorinae</taxon>
        <taxon>Microctonus</taxon>
    </lineage>
</organism>